<accession>A0A023GGW9</accession>
<name>A0A023GGW9_AMBTT</name>
<dbReference type="SMART" id="SM00822">
    <property type="entry name" value="PKS_KR"/>
    <property type="match status" value="1"/>
</dbReference>
<proteinExistence type="evidence at transcript level"/>
<dbReference type="InterPro" id="IPR002347">
    <property type="entry name" value="SDR_fam"/>
</dbReference>
<dbReference type="InterPro" id="IPR057326">
    <property type="entry name" value="KR_dom"/>
</dbReference>
<dbReference type="PANTHER" id="PTHR43975">
    <property type="entry name" value="ZGC:101858"/>
    <property type="match status" value="1"/>
</dbReference>
<dbReference type="SUPFAM" id="SSF51735">
    <property type="entry name" value="NAD(P)-binding Rossmann-fold domains"/>
    <property type="match status" value="1"/>
</dbReference>
<evidence type="ECO:0000256" key="1">
    <source>
        <dbReference type="ARBA" id="ARBA00023002"/>
    </source>
</evidence>
<dbReference type="NCBIfam" id="NF005559">
    <property type="entry name" value="PRK07231.1"/>
    <property type="match status" value="1"/>
</dbReference>
<dbReference type="GO" id="GO:0006629">
    <property type="term" value="P:lipid metabolic process"/>
    <property type="evidence" value="ECO:0007669"/>
    <property type="project" value="UniProtKB-ARBA"/>
</dbReference>
<dbReference type="GO" id="GO:0016491">
    <property type="term" value="F:oxidoreductase activity"/>
    <property type="evidence" value="ECO:0007669"/>
    <property type="project" value="UniProtKB-KW"/>
</dbReference>
<dbReference type="InterPro" id="IPR020904">
    <property type="entry name" value="Sc_DH/Rdtase_CS"/>
</dbReference>
<evidence type="ECO:0000313" key="3">
    <source>
        <dbReference type="EMBL" id="JAC33241.1"/>
    </source>
</evidence>
<dbReference type="InterPro" id="IPR036291">
    <property type="entry name" value="NAD(P)-bd_dom_sf"/>
</dbReference>
<organism evidence="3">
    <name type="scientific">Amblyomma triste</name>
    <name type="common">Neotropical tick</name>
    <dbReference type="NCBI Taxonomy" id="251400"/>
    <lineage>
        <taxon>Eukaryota</taxon>
        <taxon>Metazoa</taxon>
        <taxon>Ecdysozoa</taxon>
        <taxon>Arthropoda</taxon>
        <taxon>Chelicerata</taxon>
        <taxon>Arachnida</taxon>
        <taxon>Acari</taxon>
        <taxon>Parasitiformes</taxon>
        <taxon>Ixodida</taxon>
        <taxon>Ixodoidea</taxon>
        <taxon>Ixodidae</taxon>
        <taxon>Amblyomminae</taxon>
        <taxon>Amblyomma</taxon>
    </lineage>
</organism>
<protein>
    <recommendedName>
        <fullName evidence="2">Ketoreductase domain-containing protein</fullName>
    </recommendedName>
</protein>
<dbReference type="Pfam" id="PF13561">
    <property type="entry name" value="adh_short_C2"/>
    <property type="match status" value="1"/>
</dbReference>
<keyword evidence="1" id="KW-0560">Oxidoreductase</keyword>
<dbReference type="AlphaFoldDB" id="A0A023GGW9"/>
<dbReference type="PANTHER" id="PTHR43975:SF5">
    <property type="entry name" value="PUTATIVE-RELATED"/>
    <property type="match status" value="1"/>
</dbReference>
<dbReference type="PRINTS" id="PR00081">
    <property type="entry name" value="GDHRDH"/>
</dbReference>
<reference evidence="3" key="1">
    <citation type="submission" date="2014-03" db="EMBL/GenBank/DDBJ databases">
        <title>The sialotranscriptome of Amblyomma triste, Amblyomma parvum and Amblyomma cajennense ticks, uncovered by 454-based RNA-seq.</title>
        <authorList>
            <person name="Garcia G.R."/>
            <person name="Gardinassi L.G."/>
            <person name="Ribeiro J.M."/>
            <person name="Anatriello E."/>
            <person name="Ferreira B.R."/>
            <person name="Moreira H.N."/>
            <person name="Mafra C."/>
            <person name="Olegario M.M."/>
            <person name="Szabo P.J."/>
            <person name="Miranda-Santos I.K."/>
            <person name="Maruyama S.R."/>
        </authorList>
    </citation>
    <scope>NUCLEOTIDE SEQUENCE</scope>
    <source>
        <strain evidence="3">Mato Grasso do Sul</strain>
        <tissue evidence="3">Salivary glands</tissue>
    </source>
</reference>
<dbReference type="EMBL" id="GBBM01002177">
    <property type="protein sequence ID" value="JAC33241.1"/>
    <property type="molecule type" value="mRNA"/>
</dbReference>
<feature type="domain" description="Ketoreductase" evidence="2">
    <location>
        <begin position="7"/>
        <end position="188"/>
    </location>
</feature>
<dbReference type="FunFam" id="3.40.50.720:FF:000084">
    <property type="entry name" value="Short-chain dehydrogenase reductase"/>
    <property type="match status" value="1"/>
</dbReference>
<dbReference type="PROSITE" id="PS00061">
    <property type="entry name" value="ADH_SHORT"/>
    <property type="match status" value="1"/>
</dbReference>
<dbReference type="Gene3D" id="3.40.50.720">
    <property type="entry name" value="NAD(P)-binding Rossmann-like Domain"/>
    <property type="match status" value="1"/>
</dbReference>
<sequence>MARLDGKVALITGASSGIGEATALHLASLGSWLSLTGRRKEALDKVAAQCLAKGIPQDKVLVIVGDVCKEADVAAIVEQTVKHFGKIDILVNSAGILKNGTTENTPLAVYDEIMNVNLRSVFHVMQLVIPHLKKTKGTVVNVSSVTGLRAFPNVVAYNVSKAGLDQLTRTAALELAADGVRVNAVNPGVIVTEVHKRGGMSDAQYAEFLEHCKTTHAMGRVGTADEVARAIGFLASNDASFITGQTLAIDGGRSIMCPR</sequence>
<evidence type="ECO:0000259" key="2">
    <source>
        <dbReference type="SMART" id="SM00822"/>
    </source>
</evidence>
<dbReference type="PRINTS" id="PR00080">
    <property type="entry name" value="SDRFAMILY"/>
</dbReference>